<accession>A0A0N7KGB3</accession>
<gene>
    <name evidence="2" type="ordered locus">Os02g0813183</name>
    <name evidence="2" type="ORF">OSNPB_020813183</name>
</gene>
<dbReference type="PaxDb" id="39947-A0A0N7KGB3"/>
<dbReference type="Proteomes" id="UP000059680">
    <property type="component" value="Chromosome 2"/>
</dbReference>
<feature type="transmembrane region" description="Helical" evidence="1">
    <location>
        <begin position="64"/>
        <end position="82"/>
    </location>
</feature>
<feature type="transmembrane region" description="Helical" evidence="1">
    <location>
        <begin position="33"/>
        <end position="52"/>
    </location>
</feature>
<keyword evidence="1" id="KW-1133">Transmembrane helix</keyword>
<dbReference type="InParanoid" id="A0A0N7KGB3"/>
<keyword evidence="3" id="KW-1185">Reference proteome</keyword>
<evidence type="ECO:0000313" key="2">
    <source>
        <dbReference type="EMBL" id="BAS81537.1"/>
    </source>
</evidence>
<proteinExistence type="predicted"/>
<reference evidence="3" key="1">
    <citation type="journal article" date="2005" name="Nature">
        <title>The map-based sequence of the rice genome.</title>
        <authorList>
            <consortium name="International rice genome sequencing project (IRGSP)"/>
            <person name="Matsumoto T."/>
            <person name="Wu J."/>
            <person name="Kanamori H."/>
            <person name="Katayose Y."/>
            <person name="Fujisawa M."/>
            <person name="Namiki N."/>
            <person name="Mizuno H."/>
            <person name="Yamamoto K."/>
            <person name="Antonio B.A."/>
            <person name="Baba T."/>
            <person name="Sakata K."/>
            <person name="Nagamura Y."/>
            <person name="Aoki H."/>
            <person name="Arikawa K."/>
            <person name="Arita K."/>
            <person name="Bito T."/>
            <person name="Chiden Y."/>
            <person name="Fujitsuka N."/>
            <person name="Fukunaka R."/>
            <person name="Hamada M."/>
            <person name="Harada C."/>
            <person name="Hayashi A."/>
            <person name="Hijishita S."/>
            <person name="Honda M."/>
            <person name="Hosokawa S."/>
            <person name="Ichikawa Y."/>
            <person name="Idonuma A."/>
            <person name="Iijima M."/>
            <person name="Ikeda M."/>
            <person name="Ikeno M."/>
            <person name="Ito K."/>
            <person name="Ito S."/>
            <person name="Ito T."/>
            <person name="Ito Y."/>
            <person name="Ito Y."/>
            <person name="Iwabuchi A."/>
            <person name="Kamiya K."/>
            <person name="Karasawa W."/>
            <person name="Kurita K."/>
            <person name="Katagiri S."/>
            <person name="Kikuta A."/>
            <person name="Kobayashi H."/>
            <person name="Kobayashi N."/>
            <person name="Machita K."/>
            <person name="Maehara T."/>
            <person name="Masukawa M."/>
            <person name="Mizubayashi T."/>
            <person name="Mukai Y."/>
            <person name="Nagasaki H."/>
            <person name="Nagata Y."/>
            <person name="Naito S."/>
            <person name="Nakashima M."/>
            <person name="Nakama Y."/>
            <person name="Nakamichi Y."/>
            <person name="Nakamura M."/>
            <person name="Meguro A."/>
            <person name="Negishi M."/>
            <person name="Ohta I."/>
            <person name="Ohta T."/>
            <person name="Okamoto M."/>
            <person name="Ono N."/>
            <person name="Saji S."/>
            <person name="Sakaguchi M."/>
            <person name="Sakai K."/>
            <person name="Shibata M."/>
            <person name="Shimokawa T."/>
            <person name="Song J."/>
            <person name="Takazaki Y."/>
            <person name="Terasawa K."/>
            <person name="Tsugane M."/>
            <person name="Tsuji K."/>
            <person name="Ueda S."/>
            <person name="Waki K."/>
            <person name="Yamagata H."/>
            <person name="Yamamoto M."/>
            <person name="Yamamoto S."/>
            <person name="Yamane H."/>
            <person name="Yoshiki S."/>
            <person name="Yoshihara R."/>
            <person name="Yukawa K."/>
            <person name="Zhong H."/>
            <person name="Yano M."/>
            <person name="Yuan Q."/>
            <person name="Ouyang S."/>
            <person name="Liu J."/>
            <person name="Jones K.M."/>
            <person name="Gansberger K."/>
            <person name="Moffat K."/>
            <person name="Hill J."/>
            <person name="Bera J."/>
            <person name="Fadrosh D."/>
            <person name="Jin S."/>
            <person name="Johri S."/>
            <person name="Kim M."/>
            <person name="Overton L."/>
            <person name="Reardon M."/>
            <person name="Tsitrin T."/>
            <person name="Vuong H."/>
            <person name="Weaver B."/>
            <person name="Ciecko A."/>
            <person name="Tallon L."/>
            <person name="Jackson J."/>
            <person name="Pai G."/>
            <person name="Aken S.V."/>
            <person name="Utterback T."/>
            <person name="Reidmuller S."/>
            <person name="Feldblyum T."/>
            <person name="Hsiao J."/>
            <person name="Zismann V."/>
            <person name="Iobst S."/>
            <person name="de Vazeille A.R."/>
            <person name="Buell C.R."/>
            <person name="Ying K."/>
            <person name="Li Y."/>
            <person name="Lu T."/>
            <person name="Huang Y."/>
            <person name="Zhao Q."/>
            <person name="Feng Q."/>
            <person name="Zhang L."/>
            <person name="Zhu J."/>
            <person name="Weng Q."/>
            <person name="Mu J."/>
            <person name="Lu Y."/>
            <person name="Fan D."/>
            <person name="Liu Y."/>
            <person name="Guan J."/>
            <person name="Zhang Y."/>
            <person name="Yu S."/>
            <person name="Liu X."/>
            <person name="Zhang Y."/>
            <person name="Hong G."/>
            <person name="Han B."/>
            <person name="Choisne N."/>
            <person name="Demange N."/>
            <person name="Orjeda G."/>
            <person name="Samain S."/>
            <person name="Cattolico L."/>
            <person name="Pelletier E."/>
            <person name="Couloux A."/>
            <person name="Segurens B."/>
            <person name="Wincker P."/>
            <person name="D'Hont A."/>
            <person name="Scarpelli C."/>
            <person name="Weissenbach J."/>
            <person name="Salanoubat M."/>
            <person name="Quetier F."/>
            <person name="Yu Y."/>
            <person name="Kim H.R."/>
            <person name="Rambo T."/>
            <person name="Currie J."/>
            <person name="Collura K."/>
            <person name="Luo M."/>
            <person name="Yang T."/>
            <person name="Ammiraju J.S.S."/>
            <person name="Engler F."/>
            <person name="Soderlund C."/>
            <person name="Wing R.A."/>
            <person name="Palmer L.E."/>
            <person name="de la Bastide M."/>
            <person name="Spiegel L."/>
            <person name="Nascimento L."/>
            <person name="Zutavern T."/>
            <person name="O'Shaughnessy A."/>
            <person name="Dike S."/>
            <person name="Dedhia N."/>
            <person name="Preston R."/>
            <person name="Balija V."/>
            <person name="McCombie W.R."/>
            <person name="Chow T."/>
            <person name="Chen H."/>
            <person name="Chung M."/>
            <person name="Chen C."/>
            <person name="Shaw J."/>
            <person name="Wu H."/>
            <person name="Hsiao K."/>
            <person name="Chao Y."/>
            <person name="Chu M."/>
            <person name="Cheng C."/>
            <person name="Hour A."/>
            <person name="Lee P."/>
            <person name="Lin S."/>
            <person name="Lin Y."/>
            <person name="Liou J."/>
            <person name="Liu S."/>
            <person name="Hsing Y."/>
            <person name="Raghuvanshi S."/>
            <person name="Mohanty A."/>
            <person name="Bharti A.K."/>
            <person name="Gaur A."/>
            <person name="Gupta V."/>
            <person name="Kumar D."/>
            <person name="Ravi V."/>
            <person name="Vij S."/>
            <person name="Kapur A."/>
            <person name="Khurana P."/>
            <person name="Khurana P."/>
            <person name="Khurana J.P."/>
            <person name="Tyagi A.K."/>
            <person name="Gaikwad K."/>
            <person name="Singh A."/>
            <person name="Dalal V."/>
            <person name="Srivastava S."/>
            <person name="Dixit A."/>
            <person name="Pal A.K."/>
            <person name="Ghazi I.A."/>
            <person name="Yadav M."/>
            <person name="Pandit A."/>
            <person name="Bhargava A."/>
            <person name="Sureshbabu K."/>
            <person name="Batra K."/>
            <person name="Sharma T.R."/>
            <person name="Mohapatra T."/>
            <person name="Singh N.K."/>
            <person name="Messing J."/>
            <person name="Nelson A.B."/>
            <person name="Fuks G."/>
            <person name="Kavchok S."/>
            <person name="Keizer G."/>
            <person name="Linton E."/>
            <person name="Llaca V."/>
            <person name="Song R."/>
            <person name="Tanyolac B."/>
            <person name="Young S."/>
            <person name="Ho-Il K."/>
            <person name="Hahn J.H."/>
            <person name="Sangsakoo G."/>
            <person name="Vanavichit A."/>
            <person name="de Mattos Luiz.A.T."/>
            <person name="Zimmer P.D."/>
            <person name="Malone G."/>
            <person name="Dellagostin O."/>
            <person name="de Oliveira A.C."/>
            <person name="Bevan M."/>
            <person name="Bancroft I."/>
            <person name="Minx P."/>
            <person name="Cordum H."/>
            <person name="Wilson R."/>
            <person name="Cheng Z."/>
            <person name="Jin W."/>
            <person name="Jiang J."/>
            <person name="Leong S.A."/>
            <person name="Iwama H."/>
            <person name="Gojobori T."/>
            <person name="Itoh T."/>
            <person name="Niimura Y."/>
            <person name="Fujii Y."/>
            <person name="Habara T."/>
            <person name="Sakai H."/>
            <person name="Sato Y."/>
            <person name="Wilson G."/>
            <person name="Kumar K."/>
            <person name="McCouch S."/>
            <person name="Juretic N."/>
            <person name="Hoen D."/>
            <person name="Wright S."/>
            <person name="Bruskiewich R."/>
            <person name="Bureau T."/>
            <person name="Miyao A."/>
            <person name="Hirochika H."/>
            <person name="Nishikawa T."/>
            <person name="Kadowaki K."/>
            <person name="Sugiura M."/>
            <person name="Burr B."/>
            <person name="Sasaki T."/>
        </authorList>
    </citation>
    <scope>NUCLEOTIDE SEQUENCE [LARGE SCALE GENOMIC DNA]</scope>
    <source>
        <strain evidence="3">cv. Nipponbare</strain>
    </source>
</reference>
<reference evidence="2 3" key="3">
    <citation type="journal article" date="2013" name="Rice">
        <title>Improvement of the Oryza sativa Nipponbare reference genome using next generation sequence and optical map data.</title>
        <authorList>
            <person name="Kawahara Y."/>
            <person name="de la Bastide M."/>
            <person name="Hamilton J.P."/>
            <person name="Kanamori H."/>
            <person name="McCombie W.R."/>
            <person name="Ouyang S."/>
            <person name="Schwartz D.C."/>
            <person name="Tanaka T."/>
            <person name="Wu J."/>
            <person name="Zhou S."/>
            <person name="Childs K.L."/>
            <person name="Davidson R.M."/>
            <person name="Lin H."/>
            <person name="Quesada-Ocampo L."/>
            <person name="Vaillancourt B."/>
            <person name="Sakai H."/>
            <person name="Lee S.S."/>
            <person name="Kim J."/>
            <person name="Numa H."/>
            <person name="Itoh T."/>
            <person name="Buell C.R."/>
            <person name="Matsumoto T."/>
        </authorList>
    </citation>
    <scope>NUCLEOTIDE SEQUENCE [LARGE SCALE GENOMIC DNA]</scope>
    <source>
        <strain evidence="3">cv. Nipponbare</strain>
    </source>
</reference>
<dbReference type="AlphaFoldDB" id="A0A0N7KGB3"/>
<organism evidence="2 3">
    <name type="scientific">Oryza sativa subsp. japonica</name>
    <name type="common">Rice</name>
    <dbReference type="NCBI Taxonomy" id="39947"/>
    <lineage>
        <taxon>Eukaryota</taxon>
        <taxon>Viridiplantae</taxon>
        <taxon>Streptophyta</taxon>
        <taxon>Embryophyta</taxon>
        <taxon>Tracheophyta</taxon>
        <taxon>Spermatophyta</taxon>
        <taxon>Magnoliopsida</taxon>
        <taxon>Liliopsida</taxon>
        <taxon>Poales</taxon>
        <taxon>Poaceae</taxon>
        <taxon>BOP clade</taxon>
        <taxon>Oryzoideae</taxon>
        <taxon>Oryzeae</taxon>
        <taxon>Oryzinae</taxon>
        <taxon>Oryza</taxon>
        <taxon>Oryza sativa</taxon>
    </lineage>
</organism>
<name>A0A0N7KGB3_ORYSJ</name>
<keyword evidence="1" id="KW-0812">Transmembrane</keyword>
<protein>
    <submittedName>
        <fullName evidence="2">Os02g0813183 protein</fullName>
    </submittedName>
</protein>
<reference evidence="2 3" key="2">
    <citation type="journal article" date="2013" name="Plant Cell Physiol.">
        <title>Rice Annotation Project Database (RAP-DB): an integrative and interactive database for rice genomics.</title>
        <authorList>
            <person name="Sakai H."/>
            <person name="Lee S.S."/>
            <person name="Tanaka T."/>
            <person name="Numa H."/>
            <person name="Kim J."/>
            <person name="Kawahara Y."/>
            <person name="Wakimoto H."/>
            <person name="Yang C.C."/>
            <person name="Iwamoto M."/>
            <person name="Abe T."/>
            <person name="Yamada Y."/>
            <person name="Muto A."/>
            <person name="Inokuchi H."/>
            <person name="Ikemura T."/>
            <person name="Matsumoto T."/>
            <person name="Sasaki T."/>
            <person name="Itoh T."/>
        </authorList>
    </citation>
    <scope>NUCLEOTIDE SEQUENCE [LARGE SCALE GENOMIC DNA]</scope>
    <source>
        <strain evidence="3">cv. Nipponbare</strain>
    </source>
</reference>
<evidence type="ECO:0000256" key="1">
    <source>
        <dbReference type="SAM" id="Phobius"/>
    </source>
</evidence>
<sequence length="116" mass="13626">MHLLIEKSLLSFSLALIFSLFGPHIKVPFHKSFYTNTLLLPLGFFFFFVSWYSNNPSMRHLFKPFSICIIIFSCICIILYLISQGVLIIWKYNLSVTKIILITLNLSNDWMLQWLS</sequence>
<dbReference type="EMBL" id="AP014958">
    <property type="protein sequence ID" value="BAS81537.1"/>
    <property type="molecule type" value="Genomic_DNA"/>
</dbReference>
<keyword evidence="1" id="KW-0472">Membrane</keyword>
<dbReference type="Gramene" id="Os02t0813183-00">
    <property type="protein sequence ID" value="Os02t0813183-00"/>
    <property type="gene ID" value="Os02g0813183"/>
</dbReference>
<evidence type="ECO:0000313" key="3">
    <source>
        <dbReference type="Proteomes" id="UP000059680"/>
    </source>
</evidence>